<name>A0A179C0K8_RHILE</name>
<dbReference type="RefSeq" id="WP_033184458.1">
    <property type="nucleotide sequence ID" value="NZ_CP053439.1"/>
</dbReference>
<accession>A0A179C0K8</accession>
<gene>
    <name evidence="2" type="ORF">A4U53_36225</name>
</gene>
<dbReference type="AlphaFoldDB" id="A0A179C0K8"/>
<dbReference type="EMBL" id="LWBS01000001">
    <property type="protein sequence ID" value="OAP97702.1"/>
    <property type="molecule type" value="Genomic_DNA"/>
</dbReference>
<protein>
    <submittedName>
        <fullName evidence="2">Uncharacterized protein</fullName>
    </submittedName>
</protein>
<feature type="compositionally biased region" description="Basic and acidic residues" evidence="1">
    <location>
        <begin position="15"/>
        <end position="26"/>
    </location>
</feature>
<organism evidence="2">
    <name type="scientific">Rhizobium leguminosarum</name>
    <dbReference type="NCBI Taxonomy" id="384"/>
    <lineage>
        <taxon>Bacteria</taxon>
        <taxon>Pseudomonadati</taxon>
        <taxon>Pseudomonadota</taxon>
        <taxon>Alphaproteobacteria</taxon>
        <taxon>Hyphomicrobiales</taxon>
        <taxon>Rhizobiaceae</taxon>
        <taxon>Rhizobium/Agrobacterium group</taxon>
        <taxon>Rhizobium</taxon>
    </lineage>
</organism>
<evidence type="ECO:0000256" key="1">
    <source>
        <dbReference type="SAM" id="MobiDB-lite"/>
    </source>
</evidence>
<reference evidence="2" key="1">
    <citation type="submission" date="2016-04" db="EMBL/GenBank/DDBJ databases">
        <title>Fast-growing isolate from the root nodules of Vavilovia formosa.</title>
        <authorList>
            <person name="Kimeklis A."/>
            <person name="Safronova V."/>
            <person name="Belimov A."/>
            <person name="Andronov E."/>
        </authorList>
    </citation>
    <scope>NUCLEOTIDE SEQUENCE [LARGE SCALE GENOMIC DNA]</scope>
    <source>
        <strain evidence="2">Vaf-46</strain>
    </source>
</reference>
<proteinExistence type="predicted"/>
<sequence>MERASQPKRGGYPRVKNEIRVNGKLDPDLPNDPIKIALILRERRLSKRDAKSVKAKAEAAMKARGIPV</sequence>
<evidence type="ECO:0000313" key="2">
    <source>
        <dbReference type="EMBL" id="OAP97702.1"/>
    </source>
</evidence>
<feature type="region of interest" description="Disordered" evidence="1">
    <location>
        <begin position="1"/>
        <end position="26"/>
    </location>
</feature>
<comment type="caution">
    <text evidence="2">The sequence shown here is derived from an EMBL/GenBank/DDBJ whole genome shotgun (WGS) entry which is preliminary data.</text>
</comment>